<dbReference type="SUPFAM" id="SSF55008">
    <property type="entry name" value="HMA, heavy metal-associated domain"/>
    <property type="match status" value="1"/>
</dbReference>
<dbReference type="Pfam" id="PF00403">
    <property type="entry name" value="HMA"/>
    <property type="match status" value="1"/>
</dbReference>
<reference evidence="3" key="2">
    <citation type="submission" date="2020-09" db="EMBL/GenBank/DDBJ databases">
        <authorList>
            <person name="Sun Q."/>
            <person name="Kim S."/>
        </authorList>
    </citation>
    <scope>NUCLEOTIDE SEQUENCE</scope>
    <source>
        <strain evidence="3">KCTC 12113</strain>
    </source>
</reference>
<dbReference type="InterPro" id="IPR006121">
    <property type="entry name" value="HMA_dom"/>
</dbReference>
<dbReference type="PROSITE" id="PS01047">
    <property type="entry name" value="HMA_1"/>
    <property type="match status" value="1"/>
</dbReference>
<accession>A0A918MIV1</accession>
<dbReference type="InterPro" id="IPR036163">
    <property type="entry name" value="HMA_dom_sf"/>
</dbReference>
<dbReference type="Gene3D" id="3.30.70.100">
    <property type="match status" value="1"/>
</dbReference>
<protein>
    <submittedName>
        <fullName evidence="3">Heavy metal-binding protein</fullName>
    </submittedName>
</protein>
<dbReference type="PANTHER" id="PTHR46594">
    <property type="entry name" value="P-TYPE CATION-TRANSPORTING ATPASE"/>
    <property type="match status" value="1"/>
</dbReference>
<dbReference type="FunFam" id="3.30.70.100:FF:000001">
    <property type="entry name" value="ATPase copper transporting beta"/>
    <property type="match status" value="1"/>
</dbReference>
<dbReference type="EMBL" id="BMWP01000007">
    <property type="protein sequence ID" value="GGW30245.1"/>
    <property type="molecule type" value="Genomic_DNA"/>
</dbReference>
<reference evidence="3" key="1">
    <citation type="journal article" date="2014" name="Int. J. Syst. Evol. Microbiol.">
        <title>Complete genome sequence of Corynebacterium casei LMG S-19264T (=DSM 44701T), isolated from a smear-ripened cheese.</title>
        <authorList>
            <consortium name="US DOE Joint Genome Institute (JGI-PGF)"/>
            <person name="Walter F."/>
            <person name="Albersmeier A."/>
            <person name="Kalinowski J."/>
            <person name="Ruckert C."/>
        </authorList>
    </citation>
    <scope>NUCLEOTIDE SEQUENCE</scope>
    <source>
        <strain evidence="3">KCTC 12113</strain>
    </source>
</reference>
<dbReference type="AlphaFoldDB" id="A0A918MIV1"/>
<sequence length="76" mass="8530">MKTIKDIKTVRLQLETLTCPSCINRIEGVLNKEPGVENAKVLFNSSKVKIQYDEEKVSADKMAELIEKVGYTVITS</sequence>
<dbReference type="Proteomes" id="UP000634668">
    <property type="component" value="Unassembled WGS sequence"/>
</dbReference>
<dbReference type="GO" id="GO:0046872">
    <property type="term" value="F:metal ion binding"/>
    <property type="evidence" value="ECO:0007669"/>
    <property type="project" value="UniProtKB-KW"/>
</dbReference>
<dbReference type="RefSeq" id="WP_205622023.1">
    <property type="nucleotide sequence ID" value="NZ_BMWP01000007.1"/>
</dbReference>
<proteinExistence type="predicted"/>
<dbReference type="InterPro" id="IPR017969">
    <property type="entry name" value="Heavy-metal-associated_CS"/>
</dbReference>
<dbReference type="PROSITE" id="PS50846">
    <property type="entry name" value="HMA_2"/>
    <property type="match status" value="1"/>
</dbReference>
<keyword evidence="4" id="KW-1185">Reference proteome</keyword>
<evidence type="ECO:0000313" key="3">
    <source>
        <dbReference type="EMBL" id="GGW30245.1"/>
    </source>
</evidence>
<evidence type="ECO:0000313" key="4">
    <source>
        <dbReference type="Proteomes" id="UP000634668"/>
    </source>
</evidence>
<evidence type="ECO:0000256" key="1">
    <source>
        <dbReference type="ARBA" id="ARBA00022723"/>
    </source>
</evidence>
<keyword evidence="1" id="KW-0479">Metal-binding</keyword>
<name>A0A918MIV1_9FLAO</name>
<gene>
    <name evidence="3" type="ORF">GCM10007383_14430</name>
</gene>
<dbReference type="PANTHER" id="PTHR46594:SF4">
    <property type="entry name" value="P-TYPE CATION-TRANSPORTING ATPASE"/>
    <property type="match status" value="1"/>
</dbReference>
<dbReference type="CDD" id="cd00371">
    <property type="entry name" value="HMA"/>
    <property type="match status" value="1"/>
</dbReference>
<feature type="domain" description="HMA" evidence="2">
    <location>
        <begin position="8"/>
        <end position="74"/>
    </location>
</feature>
<organism evidence="3 4">
    <name type="scientific">Arenibacter certesii</name>
    <dbReference type="NCBI Taxonomy" id="228955"/>
    <lineage>
        <taxon>Bacteria</taxon>
        <taxon>Pseudomonadati</taxon>
        <taxon>Bacteroidota</taxon>
        <taxon>Flavobacteriia</taxon>
        <taxon>Flavobacteriales</taxon>
        <taxon>Flavobacteriaceae</taxon>
        <taxon>Arenibacter</taxon>
    </lineage>
</organism>
<evidence type="ECO:0000259" key="2">
    <source>
        <dbReference type="PROSITE" id="PS50846"/>
    </source>
</evidence>
<comment type="caution">
    <text evidence="3">The sequence shown here is derived from an EMBL/GenBank/DDBJ whole genome shotgun (WGS) entry which is preliminary data.</text>
</comment>